<evidence type="ECO:0000313" key="6">
    <source>
        <dbReference type="EMBL" id="MDQ0360179.1"/>
    </source>
</evidence>
<dbReference type="InterPro" id="IPR003188">
    <property type="entry name" value="PTS_IIA_lac/cel"/>
</dbReference>
<dbReference type="CDD" id="cd00215">
    <property type="entry name" value="PTS_IIA_lac"/>
    <property type="match status" value="1"/>
</dbReference>
<dbReference type="Gene3D" id="1.20.58.80">
    <property type="entry name" value="Phosphotransferase system, lactose/cellobiose-type IIA subunit"/>
    <property type="match status" value="1"/>
</dbReference>
<evidence type="ECO:0000256" key="3">
    <source>
        <dbReference type="ARBA" id="ARBA00022679"/>
    </source>
</evidence>
<dbReference type="InterPro" id="IPR036542">
    <property type="entry name" value="PTS_IIA_lac/cel_sf"/>
</dbReference>
<name>A0ABU0DZW1_9FIRM</name>
<dbReference type="SUPFAM" id="SSF46973">
    <property type="entry name" value="Enzyme IIa from lactose specific PTS, IIa-lac"/>
    <property type="match status" value="1"/>
</dbReference>
<evidence type="ECO:0000313" key="7">
    <source>
        <dbReference type="Proteomes" id="UP001230220"/>
    </source>
</evidence>
<dbReference type="PROSITE" id="PS51095">
    <property type="entry name" value="PTS_EIIA_TYPE_3"/>
    <property type="match status" value="1"/>
</dbReference>
<evidence type="ECO:0000256" key="1">
    <source>
        <dbReference type="ARBA" id="ARBA00022448"/>
    </source>
</evidence>
<sequence>MEGVELISFQIISAVGSARSMYIEAIQLAKQGDIEGAEKLMKEGEAVFVEGHHAHAKLIQQEASGESSTITLLLLHAEDQLMSAEGFKIIADEMIDVYKRLISLESK</sequence>
<evidence type="ECO:0000256" key="4">
    <source>
        <dbReference type="ARBA" id="ARBA00022683"/>
    </source>
</evidence>
<organism evidence="6 7">
    <name type="scientific">Breznakia pachnodae</name>
    <dbReference type="NCBI Taxonomy" id="265178"/>
    <lineage>
        <taxon>Bacteria</taxon>
        <taxon>Bacillati</taxon>
        <taxon>Bacillota</taxon>
        <taxon>Erysipelotrichia</taxon>
        <taxon>Erysipelotrichales</taxon>
        <taxon>Erysipelotrichaceae</taxon>
        <taxon>Breznakia</taxon>
    </lineage>
</organism>
<keyword evidence="3" id="KW-0808">Transferase</keyword>
<proteinExistence type="predicted"/>
<keyword evidence="1" id="KW-0813">Transport</keyword>
<gene>
    <name evidence="6" type="ORF">J2S15_000910</name>
</gene>
<dbReference type="PANTHER" id="PTHR34382:SF7">
    <property type="entry name" value="PTS SYSTEM N,N'-DIACETYLCHITOBIOSE-SPECIFIC EIIA COMPONENT"/>
    <property type="match status" value="1"/>
</dbReference>
<dbReference type="PANTHER" id="PTHR34382">
    <property type="entry name" value="PTS SYSTEM N,N'-DIACETYLCHITOBIOSE-SPECIFIC EIIA COMPONENT"/>
    <property type="match status" value="1"/>
</dbReference>
<dbReference type="Pfam" id="PF02255">
    <property type="entry name" value="PTS_IIA"/>
    <property type="match status" value="1"/>
</dbReference>
<dbReference type="Proteomes" id="UP001230220">
    <property type="component" value="Unassembled WGS sequence"/>
</dbReference>
<comment type="caution">
    <text evidence="6">The sequence shown here is derived from an EMBL/GenBank/DDBJ whole genome shotgun (WGS) entry which is preliminary data.</text>
</comment>
<keyword evidence="2" id="KW-0762">Sugar transport</keyword>
<reference evidence="6 7" key="1">
    <citation type="submission" date="2023-07" db="EMBL/GenBank/DDBJ databases">
        <title>Genomic Encyclopedia of Type Strains, Phase IV (KMG-IV): sequencing the most valuable type-strain genomes for metagenomic binning, comparative biology and taxonomic classification.</title>
        <authorList>
            <person name="Goeker M."/>
        </authorList>
    </citation>
    <scope>NUCLEOTIDE SEQUENCE [LARGE SCALE GENOMIC DNA]</scope>
    <source>
        <strain evidence="6 7">DSM 16784</strain>
    </source>
</reference>
<accession>A0ABU0DZW1</accession>
<keyword evidence="4" id="KW-0598">Phosphotransferase system</keyword>
<feature type="modified residue" description="Phosphohistidine; by HPr" evidence="5">
    <location>
        <position position="76"/>
    </location>
</feature>
<evidence type="ECO:0000256" key="2">
    <source>
        <dbReference type="ARBA" id="ARBA00022597"/>
    </source>
</evidence>
<protein>
    <submittedName>
        <fullName evidence="6">PTS system cellobiose-specific IIA component</fullName>
    </submittedName>
</protein>
<dbReference type="EMBL" id="JAUSUR010000001">
    <property type="protein sequence ID" value="MDQ0360179.1"/>
    <property type="molecule type" value="Genomic_DNA"/>
</dbReference>
<evidence type="ECO:0000256" key="5">
    <source>
        <dbReference type="PROSITE-ProRule" id="PRU00418"/>
    </source>
</evidence>
<dbReference type="RefSeq" id="WP_307405862.1">
    <property type="nucleotide sequence ID" value="NZ_JAUSUR010000001.1"/>
</dbReference>
<dbReference type="PIRSF" id="PIRSF000699">
    <property type="entry name" value="PTS_IILac_III"/>
    <property type="match status" value="1"/>
</dbReference>
<keyword evidence="7" id="KW-1185">Reference proteome</keyword>